<accession>A0ACB8BYS5</accession>
<comment type="caution">
    <text evidence="1">The sequence shown here is derived from an EMBL/GenBank/DDBJ whole genome shotgun (WGS) entry which is preliminary data.</text>
</comment>
<gene>
    <name evidence="1" type="ORF">BV22DRAFT_37894</name>
</gene>
<proteinExistence type="predicted"/>
<evidence type="ECO:0000313" key="2">
    <source>
        <dbReference type="Proteomes" id="UP000790709"/>
    </source>
</evidence>
<dbReference type="Proteomes" id="UP000790709">
    <property type="component" value="Unassembled WGS sequence"/>
</dbReference>
<name>A0ACB8BYS5_9AGAM</name>
<organism evidence="1 2">
    <name type="scientific">Leucogyrophana mollusca</name>
    <dbReference type="NCBI Taxonomy" id="85980"/>
    <lineage>
        <taxon>Eukaryota</taxon>
        <taxon>Fungi</taxon>
        <taxon>Dikarya</taxon>
        <taxon>Basidiomycota</taxon>
        <taxon>Agaricomycotina</taxon>
        <taxon>Agaricomycetes</taxon>
        <taxon>Agaricomycetidae</taxon>
        <taxon>Boletales</taxon>
        <taxon>Boletales incertae sedis</taxon>
        <taxon>Leucogyrophana</taxon>
    </lineage>
</organism>
<evidence type="ECO:0000313" key="1">
    <source>
        <dbReference type="EMBL" id="KAH7930834.1"/>
    </source>
</evidence>
<sequence>MHLPLDTFIHARSQSSRREPRQPNAHCKQTETKCRLAAAAAATSTVKIHNDDNREPQPDIISSAFQYTHPKILTTTSSRHATTTRLEYTITTETPPVDTEDDPSAHPRQSLDAGLYQRQRPHRSSPYAPSATNTVPPPERHQQPYTPHPLRVSVPSRRRAGSIDPNDTLRGRCDNQPTYT</sequence>
<dbReference type="EMBL" id="MU266329">
    <property type="protein sequence ID" value="KAH7930834.1"/>
    <property type="molecule type" value="Genomic_DNA"/>
</dbReference>
<protein>
    <submittedName>
        <fullName evidence="1">Uncharacterized protein</fullName>
    </submittedName>
</protein>
<reference evidence="1" key="1">
    <citation type="journal article" date="2021" name="New Phytol.">
        <title>Evolutionary innovations through gain and loss of genes in the ectomycorrhizal Boletales.</title>
        <authorList>
            <person name="Wu G."/>
            <person name="Miyauchi S."/>
            <person name="Morin E."/>
            <person name="Kuo A."/>
            <person name="Drula E."/>
            <person name="Varga T."/>
            <person name="Kohler A."/>
            <person name="Feng B."/>
            <person name="Cao Y."/>
            <person name="Lipzen A."/>
            <person name="Daum C."/>
            <person name="Hundley H."/>
            <person name="Pangilinan J."/>
            <person name="Johnson J."/>
            <person name="Barry K."/>
            <person name="LaButti K."/>
            <person name="Ng V."/>
            <person name="Ahrendt S."/>
            <person name="Min B."/>
            <person name="Choi I.G."/>
            <person name="Park H."/>
            <person name="Plett J.M."/>
            <person name="Magnuson J."/>
            <person name="Spatafora J.W."/>
            <person name="Nagy L.G."/>
            <person name="Henrissat B."/>
            <person name="Grigoriev I.V."/>
            <person name="Yang Z.L."/>
            <person name="Xu J."/>
            <person name="Martin F.M."/>
        </authorList>
    </citation>
    <scope>NUCLEOTIDE SEQUENCE</scope>
    <source>
        <strain evidence="1">KUC20120723A-06</strain>
    </source>
</reference>
<keyword evidence="2" id="KW-1185">Reference proteome</keyword>